<feature type="region of interest" description="Disordered" evidence="1">
    <location>
        <begin position="1"/>
        <end position="27"/>
    </location>
</feature>
<name>A0A1W9ZUL3_9MYCO</name>
<proteinExistence type="predicted"/>
<evidence type="ECO:0000256" key="1">
    <source>
        <dbReference type="SAM" id="MobiDB-lite"/>
    </source>
</evidence>
<protein>
    <recommendedName>
        <fullName evidence="4">ER-bound oxygenase mpaB/mpaB'/Rubber oxygenase catalytic domain-containing protein</fullName>
    </recommendedName>
</protein>
<sequence>MDMSLSSEPGHPTPDAGTAPVSTASKADRSSRKWIRRRIAQLDPYVDYREIWALSYIYNVTDFDLHWAYTVDNCHLGLTTWGADASYRDGTGAMMVRGEQRMANTNDHMLLWSEHGPDSPITKQAIDIVNKQHAQWAKYYNGAFSHSEDYIYLFAAAATAEHDYKRSLGLPGWSEKQKIASHLFWSELAKLFRVESGEVLTDVEPMPESFEACSEYARAYTERPWPDNTAIGLPFSERLIEQFLAVWFPYRVMRPFGRALITTFFAPTLFRIYQLEEPNWVLRTLARGFAAAKYIYRDYIRADQKEPITERHRQKAAAGTYKASYIDSLIHRVGRKQNPTASGCPFHGPVPVQRDLASS</sequence>
<evidence type="ECO:0008006" key="4">
    <source>
        <dbReference type="Google" id="ProtNLM"/>
    </source>
</evidence>
<organism evidence="2 3">
    <name type="scientific">Mycobacterium aquaticum</name>
    <dbReference type="NCBI Taxonomy" id="1927124"/>
    <lineage>
        <taxon>Bacteria</taxon>
        <taxon>Bacillati</taxon>
        <taxon>Actinomycetota</taxon>
        <taxon>Actinomycetes</taxon>
        <taxon>Mycobacteriales</taxon>
        <taxon>Mycobacteriaceae</taxon>
        <taxon>Mycobacterium</taxon>
    </lineage>
</organism>
<dbReference type="AlphaFoldDB" id="A0A1W9ZUL3"/>
<gene>
    <name evidence="2" type="ORF">BST13_37540</name>
</gene>
<evidence type="ECO:0000313" key="2">
    <source>
        <dbReference type="EMBL" id="ORA21480.1"/>
    </source>
</evidence>
<evidence type="ECO:0000313" key="3">
    <source>
        <dbReference type="Proteomes" id="UP000192448"/>
    </source>
</evidence>
<dbReference type="Proteomes" id="UP000192448">
    <property type="component" value="Unassembled WGS sequence"/>
</dbReference>
<comment type="caution">
    <text evidence="2">The sequence shown here is derived from an EMBL/GenBank/DDBJ whole genome shotgun (WGS) entry which is preliminary data.</text>
</comment>
<dbReference type="EMBL" id="MVHF01000078">
    <property type="protein sequence ID" value="ORA21480.1"/>
    <property type="molecule type" value="Genomic_DNA"/>
</dbReference>
<keyword evidence="3" id="KW-1185">Reference proteome</keyword>
<reference evidence="2 3" key="1">
    <citation type="submission" date="2017-02" db="EMBL/GenBank/DDBJ databases">
        <title>The new phylogeny of genus Mycobacterium.</title>
        <authorList>
            <person name="Tortoli E."/>
            <person name="Trovato A."/>
            <person name="Cirillo D.M."/>
        </authorList>
    </citation>
    <scope>NUCLEOTIDE SEQUENCE [LARGE SCALE GENOMIC DNA]</scope>
    <source>
        <strain evidence="2 3">RW6</strain>
    </source>
</reference>
<accession>A0A1W9ZUL3</accession>